<sequence length="182" mass="20827">MYTYGQACSCNRFKGFQHFRVSNSGISRHRRRHIYLKSANSIISLLLDIMKPIISYVLSGDSSPHAIINYGFICNLAQLILQIIYASHRRHAAAWHVYYGGNASAGSGGSSRQKILPVGESRIVDMCMRIYTSGDHQLLTGIYYFLRLDLCLFHESYYNSLIHQDIDLHCCVTLWYHCVLDQ</sequence>
<evidence type="ECO:0000313" key="2">
    <source>
        <dbReference type="EMBL" id="MPN09263.1"/>
    </source>
</evidence>
<gene>
    <name evidence="2" type="ORF">SDC9_156552</name>
</gene>
<keyword evidence="1" id="KW-0812">Transmembrane</keyword>
<comment type="caution">
    <text evidence="2">The sequence shown here is derived from an EMBL/GenBank/DDBJ whole genome shotgun (WGS) entry which is preliminary data.</text>
</comment>
<keyword evidence="1" id="KW-0472">Membrane</keyword>
<feature type="transmembrane region" description="Helical" evidence="1">
    <location>
        <begin position="34"/>
        <end position="54"/>
    </location>
</feature>
<keyword evidence="1" id="KW-1133">Transmembrane helix</keyword>
<dbReference type="AlphaFoldDB" id="A0A645F9X0"/>
<accession>A0A645F9X0</accession>
<reference evidence="2" key="1">
    <citation type="submission" date="2019-08" db="EMBL/GenBank/DDBJ databases">
        <authorList>
            <person name="Kucharzyk K."/>
            <person name="Murdoch R.W."/>
            <person name="Higgins S."/>
            <person name="Loffler F."/>
        </authorList>
    </citation>
    <scope>NUCLEOTIDE SEQUENCE</scope>
</reference>
<dbReference type="EMBL" id="VSSQ01055364">
    <property type="protein sequence ID" value="MPN09263.1"/>
    <property type="molecule type" value="Genomic_DNA"/>
</dbReference>
<feature type="transmembrane region" description="Helical" evidence="1">
    <location>
        <begin position="66"/>
        <end position="86"/>
    </location>
</feature>
<protein>
    <submittedName>
        <fullName evidence="2">Uncharacterized protein</fullName>
    </submittedName>
</protein>
<proteinExistence type="predicted"/>
<organism evidence="2">
    <name type="scientific">bioreactor metagenome</name>
    <dbReference type="NCBI Taxonomy" id="1076179"/>
    <lineage>
        <taxon>unclassified sequences</taxon>
        <taxon>metagenomes</taxon>
        <taxon>ecological metagenomes</taxon>
    </lineage>
</organism>
<name>A0A645F9X0_9ZZZZ</name>
<evidence type="ECO:0000256" key="1">
    <source>
        <dbReference type="SAM" id="Phobius"/>
    </source>
</evidence>